<gene>
    <name evidence="3" type="primary">srfAD</name>
    <name evidence="3" type="ORF">SAMEA1402399_02535</name>
</gene>
<dbReference type="EC" id="3.1.2.-" evidence="3"/>
<comment type="similarity">
    <text evidence="1">Belongs to the thioesterase family.</text>
</comment>
<accession>A0AB74QCQ5</accession>
<evidence type="ECO:0000259" key="2">
    <source>
        <dbReference type="Pfam" id="PF00975"/>
    </source>
</evidence>
<dbReference type="InterPro" id="IPR001031">
    <property type="entry name" value="Thioesterase"/>
</dbReference>
<dbReference type="AlphaFoldDB" id="A0AB74QCQ5"/>
<dbReference type="RefSeq" id="WP_009901871.1">
    <property type="nucleotide sequence ID" value="NZ_BIOK01000002.1"/>
</dbReference>
<dbReference type="InterPro" id="IPR012223">
    <property type="entry name" value="TEII"/>
</dbReference>
<dbReference type="Proteomes" id="UP000411588">
    <property type="component" value="Unassembled WGS sequence"/>
</dbReference>
<evidence type="ECO:0000313" key="3">
    <source>
        <dbReference type="EMBL" id="VFD33321.1"/>
    </source>
</evidence>
<dbReference type="SUPFAM" id="SSF53474">
    <property type="entry name" value="alpha/beta-Hydrolases"/>
    <property type="match status" value="1"/>
</dbReference>
<proteinExistence type="inferred from homology"/>
<feature type="domain" description="Thioesterase" evidence="2">
    <location>
        <begin position="18"/>
        <end position="241"/>
    </location>
</feature>
<dbReference type="EMBL" id="CAADAN010000009">
    <property type="protein sequence ID" value="VFD33321.1"/>
    <property type="molecule type" value="Genomic_DNA"/>
</dbReference>
<keyword evidence="3" id="KW-0378">Hydrolase</keyword>
<evidence type="ECO:0000313" key="4">
    <source>
        <dbReference type="Proteomes" id="UP000411588"/>
    </source>
</evidence>
<evidence type="ECO:0000256" key="1">
    <source>
        <dbReference type="ARBA" id="ARBA00007169"/>
    </source>
</evidence>
<name>A0AB74QCQ5_CLODI</name>
<protein>
    <submittedName>
        <fullName evidence="3">Thioesterase</fullName>
        <ecNumber evidence="3">3.1.2.-</ecNumber>
    </submittedName>
</protein>
<sequence>MEKWFEVINKDIKCENIKLILFPYAGGGVSIFRNWKELFKDIKLYAAQYPGRENRMSETPINEFNTLLEKIFEEFKVIISDNKPYYLFGHSFGTKIVYELTLKIISKGLPQPKGIIVSAGRAPCYKEKKPIYNLEDREFIKEINRFSGTPIEIIENIEIMSLFIPMLRADFIIDETYVNENITKLDIPIHGFMGTEDKELTIKEFKKWKDYTNKEFTYTYIEGDHMFINTNTEKVTNEINKLIRGK</sequence>
<dbReference type="Pfam" id="PF00975">
    <property type="entry name" value="Thioesterase"/>
    <property type="match status" value="1"/>
</dbReference>
<organism evidence="3 4">
    <name type="scientific">Clostridioides difficile</name>
    <name type="common">Peptoclostridium difficile</name>
    <dbReference type="NCBI Taxonomy" id="1496"/>
    <lineage>
        <taxon>Bacteria</taxon>
        <taxon>Bacillati</taxon>
        <taxon>Bacillota</taxon>
        <taxon>Clostridia</taxon>
        <taxon>Peptostreptococcales</taxon>
        <taxon>Peptostreptococcaceae</taxon>
        <taxon>Clostridioides</taxon>
    </lineage>
</organism>
<comment type="caution">
    <text evidence="3">The sequence shown here is derived from an EMBL/GenBank/DDBJ whole genome shotgun (WGS) entry which is preliminary data.</text>
</comment>
<reference evidence="3 4" key="1">
    <citation type="submission" date="2019-02" db="EMBL/GenBank/DDBJ databases">
        <authorList>
            <consortium name="Pathogen Informatics"/>
        </authorList>
    </citation>
    <scope>NUCLEOTIDE SEQUENCE [LARGE SCALE GENOMIC DNA]</scope>
    <source>
        <strain evidence="4">clo34</strain>
    </source>
</reference>
<dbReference type="GO" id="GO:0016787">
    <property type="term" value="F:hydrolase activity"/>
    <property type="evidence" value="ECO:0007669"/>
    <property type="project" value="UniProtKB-KW"/>
</dbReference>
<dbReference type="PANTHER" id="PTHR11487">
    <property type="entry name" value="THIOESTERASE"/>
    <property type="match status" value="1"/>
</dbReference>
<dbReference type="InterPro" id="IPR029058">
    <property type="entry name" value="AB_hydrolase_fold"/>
</dbReference>
<dbReference type="GO" id="GO:0008610">
    <property type="term" value="P:lipid biosynthetic process"/>
    <property type="evidence" value="ECO:0007669"/>
    <property type="project" value="TreeGrafter"/>
</dbReference>
<dbReference type="PANTHER" id="PTHR11487:SF0">
    <property type="entry name" value="S-ACYL FATTY ACID SYNTHASE THIOESTERASE, MEDIUM CHAIN"/>
    <property type="match status" value="1"/>
</dbReference>
<dbReference type="Gene3D" id="3.40.50.1820">
    <property type="entry name" value="alpha/beta hydrolase"/>
    <property type="match status" value="1"/>
</dbReference>